<keyword evidence="6" id="KW-0814">Transposable element</keyword>
<evidence type="ECO:0000313" key="7">
    <source>
        <dbReference type="EMBL" id="MFC5672215.1"/>
    </source>
</evidence>
<reference evidence="8" key="1">
    <citation type="journal article" date="2019" name="Int. J. Syst. Evol. Microbiol.">
        <title>The Global Catalogue of Microorganisms (GCM) 10K type strain sequencing project: providing services to taxonomists for standard genome sequencing and annotation.</title>
        <authorList>
            <consortium name="The Broad Institute Genomics Platform"/>
            <consortium name="The Broad Institute Genome Sequencing Center for Infectious Disease"/>
            <person name="Wu L."/>
            <person name="Ma J."/>
        </authorList>
    </citation>
    <scope>NUCLEOTIDE SEQUENCE [LARGE SCALE GENOMIC DNA]</scope>
    <source>
        <strain evidence="8">JCM 13852</strain>
    </source>
</reference>
<comment type="caution">
    <text evidence="7">The sequence shown here is derived from an EMBL/GenBank/DDBJ whole genome shotgun (WGS) entry which is preliminary data.</text>
</comment>
<evidence type="ECO:0000256" key="3">
    <source>
        <dbReference type="ARBA" id="ARBA00022578"/>
    </source>
</evidence>
<keyword evidence="4 6" id="KW-0238">DNA-binding</keyword>
<dbReference type="Pfam" id="PF00872">
    <property type="entry name" value="Transposase_mut"/>
    <property type="match status" value="1"/>
</dbReference>
<evidence type="ECO:0000313" key="8">
    <source>
        <dbReference type="Proteomes" id="UP001596183"/>
    </source>
</evidence>
<dbReference type="PROSITE" id="PS01007">
    <property type="entry name" value="TRANSPOSASE_MUTATOR"/>
    <property type="match status" value="1"/>
</dbReference>
<comment type="similarity">
    <text evidence="2 6">Belongs to the transposase mutator family.</text>
</comment>
<protein>
    <recommendedName>
        <fullName evidence="6">Mutator family transposase</fullName>
    </recommendedName>
</protein>
<sequence>TTAAGAVEVKAPRVNDKRVDEATGERKRFSSAILPPWCRKSPKISEVLPLLYLHGLSSGDFVPALEQFLGSSAGLSPATVTRLTQQWQADHAAFMDRGLSEVDYVYVWADGIHLNVRLEEAKACVLVLIGVRADGSKELVALKDGYRESGESWADLMRDCARRGMRAPVLAVGDGALGFWKALAEVFPETCEQRCWVHKTANVLDSLPKSAQPGAKKAIQDIYNAEDRDHAEAAVKTFAQFYGAKFPKAVKKITDDEAELLAFYDFPAEHWIHLRTTNPIESTFATVRLRTKVTKGAGSRSAALAMVFKLVESAQQRWRAVNAPHLVALVRAGARFERGHLVERPEARAA</sequence>
<dbReference type="RefSeq" id="WP_381213693.1">
    <property type="nucleotide sequence ID" value="NZ_JBHSPC010000053.1"/>
</dbReference>
<evidence type="ECO:0000256" key="1">
    <source>
        <dbReference type="ARBA" id="ARBA00002190"/>
    </source>
</evidence>
<accession>A0ABW0XQL2</accession>
<evidence type="ECO:0000256" key="6">
    <source>
        <dbReference type="RuleBase" id="RU365089"/>
    </source>
</evidence>
<dbReference type="EMBL" id="JBHSPC010000053">
    <property type="protein sequence ID" value="MFC5672215.1"/>
    <property type="molecule type" value="Genomic_DNA"/>
</dbReference>
<organism evidence="7 8">
    <name type="scientific">Streptomyces incanus</name>
    <dbReference type="NCBI Taxonomy" id="887453"/>
    <lineage>
        <taxon>Bacteria</taxon>
        <taxon>Bacillati</taxon>
        <taxon>Actinomycetota</taxon>
        <taxon>Actinomycetes</taxon>
        <taxon>Kitasatosporales</taxon>
        <taxon>Streptomycetaceae</taxon>
        <taxon>Streptomyces</taxon>
    </lineage>
</organism>
<comment type="function">
    <text evidence="1 6">Required for the transposition of the insertion element.</text>
</comment>
<dbReference type="PANTHER" id="PTHR33217">
    <property type="entry name" value="TRANSPOSASE FOR INSERTION SEQUENCE ELEMENT IS1081"/>
    <property type="match status" value="1"/>
</dbReference>
<dbReference type="PANTHER" id="PTHR33217:SF9">
    <property type="entry name" value="MUTATOR FAMILY TRANSPOSASE"/>
    <property type="match status" value="1"/>
</dbReference>
<evidence type="ECO:0000256" key="4">
    <source>
        <dbReference type="ARBA" id="ARBA00023125"/>
    </source>
</evidence>
<proteinExistence type="inferred from homology"/>
<evidence type="ECO:0000256" key="5">
    <source>
        <dbReference type="ARBA" id="ARBA00023172"/>
    </source>
</evidence>
<dbReference type="NCBIfam" id="NF033543">
    <property type="entry name" value="transpos_IS256"/>
    <property type="match status" value="1"/>
</dbReference>
<feature type="non-terminal residue" evidence="7">
    <location>
        <position position="1"/>
    </location>
</feature>
<dbReference type="InterPro" id="IPR001207">
    <property type="entry name" value="Transposase_mutator"/>
</dbReference>
<keyword evidence="8" id="KW-1185">Reference proteome</keyword>
<gene>
    <name evidence="7" type="ORF">ACFP2V_19470</name>
</gene>
<name>A0ABW0XQL2_9ACTN</name>
<dbReference type="Proteomes" id="UP001596183">
    <property type="component" value="Unassembled WGS sequence"/>
</dbReference>
<keyword evidence="3 6" id="KW-0815">Transposition</keyword>
<keyword evidence="5 6" id="KW-0233">DNA recombination</keyword>
<evidence type="ECO:0000256" key="2">
    <source>
        <dbReference type="ARBA" id="ARBA00010961"/>
    </source>
</evidence>